<name>A0A833SB52_9HYME</name>
<keyword evidence="3" id="KW-1185">Reference proteome</keyword>
<evidence type="ECO:0000313" key="3">
    <source>
        <dbReference type="Proteomes" id="UP000655588"/>
    </source>
</evidence>
<keyword evidence="1" id="KW-1133">Transmembrane helix</keyword>
<evidence type="ECO:0000256" key="1">
    <source>
        <dbReference type="SAM" id="Phobius"/>
    </source>
</evidence>
<dbReference type="Proteomes" id="UP000655588">
    <property type="component" value="Unassembled WGS sequence"/>
</dbReference>
<keyword evidence="1" id="KW-0812">Transmembrane</keyword>
<dbReference type="EMBL" id="WNWW01000023">
    <property type="protein sequence ID" value="KAF3430711.1"/>
    <property type="molecule type" value="Genomic_DNA"/>
</dbReference>
<dbReference type="AlphaFoldDB" id="A0A833SB52"/>
<reference evidence="2" key="1">
    <citation type="submission" date="2019-11" db="EMBL/GenBank/DDBJ databases">
        <title>The nuclear and mitochondrial genomes of Frieseomelitta varia - a highly eusocial stingless bee (Meliponini) with a permanently sterile worker caste.</title>
        <authorList>
            <person name="Freitas F.C.P."/>
            <person name="Lourenco A.P."/>
            <person name="Nunes F.M.F."/>
            <person name="Paschoal A.R."/>
            <person name="Abreu F.C.P."/>
            <person name="Barbin F.O."/>
            <person name="Bataglia L."/>
            <person name="Cardoso-Junior C.A.M."/>
            <person name="Cervoni M.S."/>
            <person name="Silva S.R."/>
            <person name="Dalarmi F."/>
            <person name="Del Lama M.A."/>
            <person name="Depintor T.S."/>
            <person name="Ferreira K.M."/>
            <person name="Goria P.S."/>
            <person name="Jaskot M.C."/>
            <person name="Lago D.C."/>
            <person name="Luna-Lucena D."/>
            <person name="Moda L.M."/>
            <person name="Nascimento L."/>
            <person name="Pedrino M."/>
            <person name="Rabico F.O."/>
            <person name="Sanches F.C."/>
            <person name="Santos D.E."/>
            <person name="Santos C.G."/>
            <person name="Vieira J."/>
            <person name="Lopes T.F."/>
            <person name="Barchuk A.R."/>
            <person name="Hartfelder K."/>
            <person name="Simoes Z.L.P."/>
            <person name="Bitondi M.M.G."/>
            <person name="Pinheiro D.G."/>
        </authorList>
    </citation>
    <scope>NUCLEOTIDE SEQUENCE</scope>
    <source>
        <strain evidence="2">USP_RPSP 00005682</strain>
        <tissue evidence="2">Whole individual</tissue>
    </source>
</reference>
<gene>
    <name evidence="2" type="ORF">E2986_08053</name>
</gene>
<accession>A0A833SB52</accession>
<evidence type="ECO:0000313" key="2">
    <source>
        <dbReference type="EMBL" id="KAF3430711.1"/>
    </source>
</evidence>
<keyword evidence="1" id="KW-0472">Membrane</keyword>
<protein>
    <submittedName>
        <fullName evidence="2">Uncharacterized protein</fullName>
    </submittedName>
</protein>
<sequence>MLHEALENISVKNHKSLRNVVKPLIDLHYQIILGSENIENLFSYIALMQLLCNTLIICCIGFLIIVFINLDTILGA</sequence>
<feature type="transmembrane region" description="Helical" evidence="1">
    <location>
        <begin position="41"/>
        <end position="70"/>
    </location>
</feature>
<proteinExistence type="predicted"/>
<organism evidence="2 3">
    <name type="scientific">Frieseomelitta varia</name>
    <dbReference type="NCBI Taxonomy" id="561572"/>
    <lineage>
        <taxon>Eukaryota</taxon>
        <taxon>Metazoa</taxon>
        <taxon>Ecdysozoa</taxon>
        <taxon>Arthropoda</taxon>
        <taxon>Hexapoda</taxon>
        <taxon>Insecta</taxon>
        <taxon>Pterygota</taxon>
        <taxon>Neoptera</taxon>
        <taxon>Endopterygota</taxon>
        <taxon>Hymenoptera</taxon>
        <taxon>Apocrita</taxon>
        <taxon>Aculeata</taxon>
        <taxon>Apoidea</taxon>
        <taxon>Anthophila</taxon>
        <taxon>Apidae</taxon>
        <taxon>Frieseomelitta</taxon>
    </lineage>
</organism>
<comment type="caution">
    <text evidence="2">The sequence shown here is derived from an EMBL/GenBank/DDBJ whole genome shotgun (WGS) entry which is preliminary data.</text>
</comment>